<evidence type="ECO:0000256" key="2">
    <source>
        <dbReference type="ARBA" id="ARBA00008352"/>
    </source>
</evidence>
<dbReference type="OrthoDB" id="5377312at2759"/>
<organism evidence="5">
    <name type="scientific">Oppiella nova</name>
    <dbReference type="NCBI Taxonomy" id="334625"/>
    <lineage>
        <taxon>Eukaryota</taxon>
        <taxon>Metazoa</taxon>
        <taxon>Ecdysozoa</taxon>
        <taxon>Arthropoda</taxon>
        <taxon>Chelicerata</taxon>
        <taxon>Arachnida</taxon>
        <taxon>Acari</taxon>
        <taxon>Acariformes</taxon>
        <taxon>Sarcoptiformes</taxon>
        <taxon>Oribatida</taxon>
        <taxon>Brachypylina</taxon>
        <taxon>Oppioidea</taxon>
        <taxon>Oppiidae</taxon>
        <taxon>Oppiella</taxon>
    </lineage>
</organism>
<proteinExistence type="inferred from homology"/>
<keyword evidence="3" id="KW-0539">Nucleus</keyword>
<dbReference type="AlphaFoldDB" id="A0A7R9QBJ0"/>
<dbReference type="GO" id="GO:0006383">
    <property type="term" value="P:transcription by RNA polymerase III"/>
    <property type="evidence" value="ECO:0007669"/>
    <property type="project" value="InterPro"/>
</dbReference>
<evidence type="ECO:0000256" key="1">
    <source>
        <dbReference type="ARBA" id="ARBA00004123"/>
    </source>
</evidence>
<keyword evidence="6" id="KW-1185">Reference proteome</keyword>
<feature type="compositionally biased region" description="Acidic residues" evidence="4">
    <location>
        <begin position="193"/>
        <end position="211"/>
    </location>
</feature>
<feature type="compositionally biased region" description="Basic and acidic residues" evidence="4">
    <location>
        <begin position="136"/>
        <end position="159"/>
    </location>
</feature>
<dbReference type="GO" id="GO:0005666">
    <property type="term" value="C:RNA polymerase III complex"/>
    <property type="evidence" value="ECO:0007669"/>
    <property type="project" value="TreeGrafter"/>
</dbReference>
<name>A0A7R9QBJ0_9ACAR</name>
<protein>
    <recommendedName>
        <fullName evidence="7">DNA-directed RNA polymerase III subunit</fullName>
    </recommendedName>
</protein>
<dbReference type="Proteomes" id="UP000728032">
    <property type="component" value="Unassembled WGS sequence"/>
</dbReference>
<feature type="region of interest" description="Disordered" evidence="4">
    <location>
        <begin position="121"/>
        <end position="211"/>
    </location>
</feature>
<evidence type="ECO:0000313" key="6">
    <source>
        <dbReference type="Proteomes" id="UP000728032"/>
    </source>
</evidence>
<evidence type="ECO:0000256" key="4">
    <source>
        <dbReference type="SAM" id="MobiDB-lite"/>
    </source>
</evidence>
<evidence type="ECO:0008006" key="7">
    <source>
        <dbReference type="Google" id="ProtNLM"/>
    </source>
</evidence>
<dbReference type="EMBL" id="OC915107">
    <property type="protein sequence ID" value="CAD7638669.1"/>
    <property type="molecule type" value="Genomic_DNA"/>
</dbReference>
<comment type="similarity">
    <text evidence="2">Belongs to the eukaryotic RPC7 RNA polymerase subunit family.</text>
</comment>
<evidence type="ECO:0000256" key="3">
    <source>
        <dbReference type="ARBA" id="ARBA00023242"/>
    </source>
</evidence>
<gene>
    <name evidence="5" type="ORF">ONB1V03_LOCUS1530</name>
</gene>
<sequence length="211" mass="23938">MSRGGRSGAKKRGDNTLTFSLESIGLTRGDALPPPTLVPPLNYPSIDAKALALHDNDVDNYLLTLKQELRQSLTTSKYYISAPKERPHIERYSDKYENIANETPINDNDIQIDSRIFATELLPKRPKSKTKTQTKSTKDLDQRLDKLIEDEKEDKSDDQKSEDEADNASDAEKVEDVEDIEEGTDYTFSYFDNGEDYLDESDDNMDEGPTY</sequence>
<evidence type="ECO:0000313" key="5">
    <source>
        <dbReference type="EMBL" id="CAD7638669.1"/>
    </source>
</evidence>
<dbReference type="InterPro" id="IPR024661">
    <property type="entry name" value="RNA_pol_III_Rpc31"/>
</dbReference>
<dbReference type="EMBL" id="CAJPVJ010000282">
    <property type="protein sequence ID" value="CAG2161929.1"/>
    <property type="molecule type" value="Genomic_DNA"/>
</dbReference>
<dbReference type="Pfam" id="PF11705">
    <property type="entry name" value="RNA_pol_3_Rpc31"/>
    <property type="match status" value="1"/>
</dbReference>
<comment type="subcellular location">
    <subcellularLocation>
        <location evidence="1">Nucleus</location>
    </subcellularLocation>
</comment>
<dbReference type="PANTHER" id="PTHR15367">
    <property type="entry name" value="DNA-DIRECTED RNA POLYMERASE III"/>
    <property type="match status" value="1"/>
</dbReference>
<dbReference type="PANTHER" id="PTHR15367:SF2">
    <property type="entry name" value="DNA-DIRECTED RNA POLYMERASE III SUBUNIT"/>
    <property type="match status" value="1"/>
</dbReference>
<feature type="compositionally biased region" description="Acidic residues" evidence="4">
    <location>
        <begin position="160"/>
        <end position="184"/>
    </location>
</feature>
<reference evidence="5" key="1">
    <citation type="submission" date="2020-11" db="EMBL/GenBank/DDBJ databases">
        <authorList>
            <person name="Tran Van P."/>
        </authorList>
    </citation>
    <scope>NUCLEOTIDE SEQUENCE</scope>
</reference>
<accession>A0A7R9QBJ0</accession>